<gene>
    <name evidence="1" type="ORF">G9Q37_12565</name>
</gene>
<dbReference type="SUPFAM" id="SSF53474">
    <property type="entry name" value="alpha/beta-Hydrolases"/>
    <property type="match status" value="1"/>
</dbReference>
<accession>A0A6G8IIR4</accession>
<keyword evidence="2" id="KW-1185">Reference proteome</keyword>
<dbReference type="EMBL" id="CP049989">
    <property type="protein sequence ID" value="QIM52916.1"/>
    <property type="molecule type" value="Genomic_DNA"/>
</dbReference>
<dbReference type="InterPro" id="IPR008886">
    <property type="entry name" value="UPF0227/Esterase_YqiA"/>
</dbReference>
<protein>
    <submittedName>
        <fullName evidence="1">Esterase</fullName>
    </submittedName>
</protein>
<dbReference type="RefSeq" id="WP_166227518.1">
    <property type="nucleotide sequence ID" value="NZ_CP049989.1"/>
</dbReference>
<dbReference type="PANTHER" id="PTHR35602:SF3">
    <property type="entry name" value="ESTERASE YQIA"/>
    <property type="match status" value="1"/>
</dbReference>
<reference evidence="1 2" key="1">
    <citation type="submission" date="2020-03" db="EMBL/GenBank/DDBJ databases">
        <title>Hydrogenophaga sp. nov. isolated from cyanobacterial mat.</title>
        <authorList>
            <person name="Thorat V."/>
            <person name="Kirdat K."/>
            <person name="Tiwarekar B."/>
            <person name="Costa E.D."/>
            <person name="Yadav A."/>
        </authorList>
    </citation>
    <scope>NUCLEOTIDE SEQUENCE [LARGE SCALE GENOMIC DNA]</scope>
    <source>
        <strain evidence="1 2">BA0156</strain>
    </source>
</reference>
<name>A0A6G8IIR4_9BURK</name>
<dbReference type="Proteomes" id="UP000503162">
    <property type="component" value="Chromosome"/>
</dbReference>
<dbReference type="AlphaFoldDB" id="A0A6G8IIR4"/>
<evidence type="ECO:0000313" key="1">
    <source>
        <dbReference type="EMBL" id="QIM52916.1"/>
    </source>
</evidence>
<dbReference type="Gene3D" id="3.40.50.1820">
    <property type="entry name" value="alpha/beta hydrolase"/>
    <property type="match status" value="1"/>
</dbReference>
<dbReference type="PANTHER" id="PTHR35602">
    <property type="entry name" value="ESTERASE YQIA-RELATED"/>
    <property type="match status" value="1"/>
</dbReference>
<dbReference type="KEGG" id="hcz:G9Q37_12565"/>
<proteinExistence type="predicted"/>
<organism evidence="1 2">
    <name type="scientific">Hydrogenophaga crocea</name>
    <dbReference type="NCBI Taxonomy" id="2716225"/>
    <lineage>
        <taxon>Bacteria</taxon>
        <taxon>Pseudomonadati</taxon>
        <taxon>Pseudomonadota</taxon>
        <taxon>Betaproteobacteria</taxon>
        <taxon>Burkholderiales</taxon>
        <taxon>Comamonadaceae</taxon>
        <taxon>Hydrogenophaga</taxon>
    </lineage>
</organism>
<evidence type="ECO:0000313" key="2">
    <source>
        <dbReference type="Proteomes" id="UP000503162"/>
    </source>
</evidence>
<dbReference type="InterPro" id="IPR029058">
    <property type="entry name" value="AB_hydrolase_fold"/>
</dbReference>
<sequence>MDTPVFEPLTEPVTHLLYLHGFRSSPLSQKAQLVAERVAREHPGVTWWCPPLPPSPREAMGLVSAGVAGWPRARMAVVGSSLGGFYARWLALHTGCRAALLNPAPRPADSLAAHIGEHSTWQKPDEHFFFEARFVDELRAQETDITRLALQHPATPERLFALIAQGDELLDWREMQAFAAGGQIRLLEHSDHAISDFDRHIDALFAFLRLA</sequence>
<dbReference type="Pfam" id="PF05728">
    <property type="entry name" value="UPF0227"/>
    <property type="match status" value="1"/>
</dbReference>